<evidence type="ECO:0000256" key="1">
    <source>
        <dbReference type="SAM" id="MobiDB-lite"/>
    </source>
</evidence>
<keyword evidence="4" id="KW-1185">Reference proteome</keyword>
<evidence type="ECO:0000313" key="4">
    <source>
        <dbReference type="Proteomes" id="UP001174997"/>
    </source>
</evidence>
<proteinExistence type="predicted"/>
<organism evidence="3 4">
    <name type="scientific">Cercophora samala</name>
    <dbReference type="NCBI Taxonomy" id="330535"/>
    <lineage>
        <taxon>Eukaryota</taxon>
        <taxon>Fungi</taxon>
        <taxon>Dikarya</taxon>
        <taxon>Ascomycota</taxon>
        <taxon>Pezizomycotina</taxon>
        <taxon>Sordariomycetes</taxon>
        <taxon>Sordariomycetidae</taxon>
        <taxon>Sordariales</taxon>
        <taxon>Lasiosphaeriaceae</taxon>
        <taxon>Cercophora</taxon>
    </lineage>
</organism>
<gene>
    <name evidence="3" type="ORF">QBC41DRAFT_17275</name>
</gene>
<evidence type="ECO:0000313" key="3">
    <source>
        <dbReference type="EMBL" id="KAK0664640.1"/>
    </source>
</evidence>
<dbReference type="InterPro" id="IPR000626">
    <property type="entry name" value="Ubiquitin-like_dom"/>
</dbReference>
<dbReference type="AlphaFoldDB" id="A0AA39Z5M5"/>
<dbReference type="SUPFAM" id="SSF54236">
    <property type="entry name" value="Ubiquitin-like"/>
    <property type="match status" value="1"/>
</dbReference>
<protein>
    <recommendedName>
        <fullName evidence="2">Ubiquitin-like domain-containing protein</fullName>
    </recommendedName>
</protein>
<name>A0AA39Z5M5_9PEZI</name>
<dbReference type="Proteomes" id="UP001174997">
    <property type="component" value="Unassembled WGS sequence"/>
</dbReference>
<reference evidence="3" key="1">
    <citation type="submission" date="2023-06" db="EMBL/GenBank/DDBJ databases">
        <title>Genome-scale phylogeny and comparative genomics of the fungal order Sordariales.</title>
        <authorList>
            <consortium name="Lawrence Berkeley National Laboratory"/>
            <person name="Hensen N."/>
            <person name="Bonometti L."/>
            <person name="Westerberg I."/>
            <person name="Brannstrom I.O."/>
            <person name="Guillou S."/>
            <person name="Cros-Aarteil S."/>
            <person name="Calhoun S."/>
            <person name="Haridas S."/>
            <person name="Kuo A."/>
            <person name="Mondo S."/>
            <person name="Pangilinan J."/>
            <person name="Riley R."/>
            <person name="Labutti K."/>
            <person name="Andreopoulos B."/>
            <person name="Lipzen A."/>
            <person name="Chen C."/>
            <person name="Yanf M."/>
            <person name="Daum C."/>
            <person name="Ng V."/>
            <person name="Clum A."/>
            <person name="Steindorff A."/>
            <person name="Ohm R."/>
            <person name="Martin F."/>
            <person name="Silar P."/>
            <person name="Natvig D."/>
            <person name="Lalanne C."/>
            <person name="Gautier V."/>
            <person name="Ament-Velasquez S.L."/>
            <person name="Kruys A."/>
            <person name="Hutchinson M.I."/>
            <person name="Powell A.J."/>
            <person name="Barry K."/>
            <person name="Miller A.N."/>
            <person name="Grigoriev I.V."/>
            <person name="Debuchy R."/>
            <person name="Gladieux P."/>
            <person name="Thoren M.H."/>
            <person name="Johannesson H."/>
        </authorList>
    </citation>
    <scope>NUCLEOTIDE SEQUENCE</scope>
    <source>
        <strain evidence="3">CBS 307.81</strain>
    </source>
</reference>
<dbReference type="EMBL" id="JAULSY010000117">
    <property type="protein sequence ID" value="KAK0664640.1"/>
    <property type="molecule type" value="Genomic_DNA"/>
</dbReference>
<comment type="caution">
    <text evidence="3">The sequence shown here is derived from an EMBL/GenBank/DDBJ whole genome shotgun (WGS) entry which is preliminary data.</text>
</comment>
<feature type="compositionally biased region" description="Basic and acidic residues" evidence="1">
    <location>
        <begin position="18"/>
        <end position="39"/>
    </location>
</feature>
<feature type="domain" description="Ubiquitin-like" evidence="2">
    <location>
        <begin position="102"/>
        <end position="128"/>
    </location>
</feature>
<feature type="region of interest" description="Disordered" evidence="1">
    <location>
        <begin position="1"/>
        <end position="42"/>
    </location>
</feature>
<dbReference type="PROSITE" id="PS50053">
    <property type="entry name" value="UBIQUITIN_2"/>
    <property type="match status" value="1"/>
</dbReference>
<dbReference type="Gene3D" id="3.10.20.90">
    <property type="entry name" value="Phosphatidylinositol 3-kinase Catalytic Subunit, Chain A, domain 1"/>
    <property type="match status" value="1"/>
</dbReference>
<evidence type="ECO:0000259" key="2">
    <source>
        <dbReference type="PROSITE" id="PS50053"/>
    </source>
</evidence>
<accession>A0AA39Z5M5</accession>
<dbReference type="CDD" id="cd17039">
    <property type="entry name" value="Ubl_ubiquitin_like"/>
    <property type="match status" value="1"/>
</dbReference>
<sequence length="185" mass="20774">MLTPPGFGENPEGSNRWDTPKTADDKKHQPNDGVHRSPKEQTTTQFPLEAIKSAQKQQIFIQITPHIAVPLNINLETATTGSIFEQIDKWFVGGGSRDGFFFFFNGKVLKSGQLLSDYNVEPGSTLFLSENVESRVCAERFGTYEAEIRGDESNFRGAERRGSFDDWPPSEPSMMKKLFTCSFRG</sequence>
<dbReference type="InterPro" id="IPR029071">
    <property type="entry name" value="Ubiquitin-like_domsf"/>
</dbReference>